<feature type="non-terminal residue" evidence="1">
    <location>
        <position position="1"/>
    </location>
</feature>
<proteinExistence type="predicted"/>
<evidence type="ECO:0000313" key="1">
    <source>
        <dbReference type="EMBL" id="MSE19581.1"/>
    </source>
</evidence>
<accession>A0A7X2MV43</accession>
<organism evidence="1 2">
    <name type="scientific">Enterobacter agglomerans</name>
    <name type="common">Erwinia herbicola</name>
    <name type="synonym">Pantoea agglomerans</name>
    <dbReference type="NCBI Taxonomy" id="549"/>
    <lineage>
        <taxon>Bacteria</taxon>
        <taxon>Pseudomonadati</taxon>
        <taxon>Pseudomonadota</taxon>
        <taxon>Gammaproteobacteria</taxon>
        <taxon>Enterobacterales</taxon>
        <taxon>Erwiniaceae</taxon>
        <taxon>Pantoea</taxon>
        <taxon>Pantoea agglomerans group</taxon>
    </lineage>
</organism>
<comment type="caution">
    <text evidence="1">The sequence shown here is derived from an EMBL/GenBank/DDBJ whole genome shotgun (WGS) entry which is preliminary data.</text>
</comment>
<evidence type="ECO:0000313" key="2">
    <source>
        <dbReference type="Proteomes" id="UP000461948"/>
    </source>
</evidence>
<feature type="non-terminal residue" evidence="1">
    <location>
        <position position="81"/>
    </location>
</feature>
<sequence length="81" mass="9920">FNHRLIITIEVIFDFPQLYQHMAKLREIEDNLYRDYQTVIEGRKELQLNRSRAQQVYDTVYQEDARAWRHHIVRTEMISIG</sequence>
<dbReference type="AlphaFoldDB" id="A0A7X2MV43"/>
<dbReference type="EMBL" id="WKLC01002950">
    <property type="protein sequence ID" value="MSE19581.1"/>
    <property type="molecule type" value="Genomic_DNA"/>
</dbReference>
<protein>
    <submittedName>
        <fullName evidence="1">Uncharacterized protein</fullName>
    </submittedName>
</protein>
<dbReference type="Proteomes" id="UP000461948">
    <property type="component" value="Unassembled WGS sequence"/>
</dbReference>
<name>A0A7X2MV43_ENTAG</name>
<reference evidence="1 2" key="1">
    <citation type="submission" date="2019-11" db="EMBL/GenBank/DDBJ databases">
        <title>Draft Genome Sequence of Plant Growth-Promoting Rhizosphere-Associated Bacteria.</title>
        <authorList>
            <person name="Vasilyev I.Y."/>
            <person name="Radchenko V."/>
            <person name="Ilnitskaya E.V."/>
        </authorList>
    </citation>
    <scope>NUCLEOTIDE SEQUENCE [LARGE SCALE GENOMIC DNA]</scope>
    <source>
        <strain evidence="1 2">VRA_MhP_f</strain>
    </source>
</reference>
<gene>
    <name evidence="1" type="ORF">GKC49_32110</name>
</gene>